<dbReference type="OrthoDB" id="9758662at2"/>
<dbReference type="Gene3D" id="1.50.10.10">
    <property type="match status" value="1"/>
</dbReference>
<dbReference type="PROSITE" id="PS00698">
    <property type="entry name" value="GH9_3"/>
    <property type="match status" value="1"/>
</dbReference>
<dbReference type="Gene3D" id="2.60.40.10">
    <property type="entry name" value="Immunoglobulins"/>
    <property type="match status" value="1"/>
</dbReference>
<dbReference type="PANTHER" id="PTHR22298">
    <property type="entry name" value="ENDO-1,4-BETA-GLUCANASE"/>
    <property type="match status" value="1"/>
</dbReference>
<protein>
    <recommendedName>
        <fullName evidence="10">Endoglucanase</fullName>
        <ecNumber evidence="10">3.2.1.4</ecNumber>
    </recommendedName>
</protein>
<dbReference type="Proteomes" id="UP000005435">
    <property type="component" value="Chromosome"/>
</dbReference>
<dbReference type="HOGENOM" id="CLU_006010_0_0_9"/>
<dbReference type="GO" id="GO:0030245">
    <property type="term" value="P:cellulose catabolic process"/>
    <property type="evidence" value="ECO:0007669"/>
    <property type="project" value="UniProtKB-KW"/>
</dbReference>
<keyword evidence="4 10" id="KW-0136">Cellulose degradation</keyword>
<keyword evidence="5 8" id="KW-0119">Carbohydrate metabolism</keyword>
<name>G8M2I7_ACECE</name>
<keyword evidence="6 8" id="KW-0326">Glycosidase</keyword>
<dbReference type="Pfam" id="PF02018">
    <property type="entry name" value="CBM_4_9"/>
    <property type="match status" value="1"/>
</dbReference>
<dbReference type="RefSeq" id="WP_014256858.1">
    <property type="nucleotide sequence ID" value="NC_016627.1"/>
</dbReference>
<keyword evidence="13" id="KW-1185">Reference proteome</keyword>
<dbReference type="Gene3D" id="1.10.1330.10">
    <property type="entry name" value="Dockerin domain"/>
    <property type="match status" value="1"/>
</dbReference>
<dbReference type="InterPro" id="IPR036439">
    <property type="entry name" value="Dockerin_dom_sf"/>
</dbReference>
<dbReference type="InterPro" id="IPR003305">
    <property type="entry name" value="CenC_carb-bd"/>
</dbReference>
<accession>G8M2I7</accession>
<sequence length="877" mass="97771" precursor="true">MIYNRVKNANKLKSVIAAFAVTTLLTTSIQPAVYAGEDNHPELPPYQKDLLYERTFDEGLCYPWHTCEDSGGVCDFDIKNGALVLKITNPGQNEWSCQMRHRGITLVQGHTYTVRFKVWSNKNGAKVYAKIGMQGEPYTDYWNNQWQKIDLTTSPKLVQAEFTMNSATDETVEFTFHAGGALNTAGTEIYFDDISLYDPLHDKPVIEVLEMPDVRVNQVGYYPNRAKKATVVTNSTSPVGWTLYDSSGRAVKTGTTKVKGLDKDSQDYVHIIDFSDFTTPGKGYYFKVDTNSSKNYSHKFDISEDILSDMKMDAIKYFYHNRSGIAIEMPYAGRQDLTRPAGHIGVYPNLGDTNVPTWPNTGQKNYSLDVSGGWYDAGDHGKYVVNGGISLWTMLNQYERAKKDNVLHLAPYKDGSMNIPESGNGLYDILDEAKWEMDFILKMQVPSSKDPDLAGMVHHKVHDESWTALGLLPHEDPKQRYLRPVSTAATLNLAATAAQAARIWKDIDPSYSNKCLQAAEAAWEAAKKHPKIYAPNEQPGGGPYNDEYVEDEFYWAACELFITTGKSEYKDYIKSSRHYLEMPSILSSGEDDGLYGCFTWGSTQGLGTVSLALIPNDLGESEIQKARQNIAKAADVWLANIEEQGYGLPIKADRNGNYPWGSNSFILNTMIVFAYAYEYTGDTKYLDGMTSSMDYILGRNALDQCYVTGYGERPLQNPHHRFWAYQLSKKFPKPPAGCVSGGPNSNFQDPTINAAMKKDTPPQKCFMDHIDSWSTNEITINWNAPFAWATAYLDEKGNTPSNGGGTNPGGEDIVLGDINFDGDINSIDYALLKAHLLGINKLSGDALKAADVDKNGDVNSIDYAKMKQYLLGISKEF</sequence>
<gene>
    <name evidence="12" type="ordered locus">Clocl_3917</name>
</gene>
<feature type="active site" evidence="8">
    <location>
        <position position="719"/>
    </location>
</feature>
<dbReference type="EMBL" id="CP003065">
    <property type="protein sequence ID" value="AEV70357.1"/>
    <property type="molecule type" value="Genomic_DNA"/>
</dbReference>
<dbReference type="InterPro" id="IPR013783">
    <property type="entry name" value="Ig-like_fold"/>
</dbReference>
<evidence type="ECO:0000313" key="12">
    <source>
        <dbReference type="EMBL" id="AEV70357.1"/>
    </source>
</evidence>
<dbReference type="InterPro" id="IPR008979">
    <property type="entry name" value="Galactose-bd-like_sf"/>
</dbReference>
<dbReference type="PROSITE" id="PS51766">
    <property type="entry name" value="DOCKERIN"/>
    <property type="match status" value="1"/>
</dbReference>
<dbReference type="Pfam" id="PF00759">
    <property type="entry name" value="Glyco_hydro_9"/>
    <property type="match status" value="1"/>
</dbReference>
<dbReference type="InterPro" id="IPR018221">
    <property type="entry name" value="Glyco_hydro_9_His_AS"/>
</dbReference>
<evidence type="ECO:0000256" key="4">
    <source>
        <dbReference type="ARBA" id="ARBA00023001"/>
    </source>
</evidence>
<dbReference type="Pfam" id="PF02927">
    <property type="entry name" value="CelD_N"/>
    <property type="match status" value="1"/>
</dbReference>
<dbReference type="GO" id="GO:0008810">
    <property type="term" value="F:cellulase activity"/>
    <property type="evidence" value="ECO:0007669"/>
    <property type="project" value="UniProtKB-EC"/>
</dbReference>
<feature type="active site" evidence="9">
    <location>
        <position position="768"/>
    </location>
</feature>
<comment type="similarity">
    <text evidence="1 8 10">Belongs to the glycosyl hydrolase 9 (cellulase E) family.</text>
</comment>
<dbReference type="eggNOG" id="COG5297">
    <property type="taxonomic scope" value="Bacteria"/>
</dbReference>
<dbReference type="InterPro" id="IPR004197">
    <property type="entry name" value="Cellulase_Ig-like"/>
</dbReference>
<dbReference type="SUPFAM" id="SSF81296">
    <property type="entry name" value="E set domains"/>
    <property type="match status" value="1"/>
</dbReference>
<proteinExistence type="inferred from homology"/>
<dbReference type="InterPro" id="IPR014756">
    <property type="entry name" value="Ig_E-set"/>
</dbReference>
<keyword evidence="7 8" id="KW-0624">Polysaccharide degradation</keyword>
<dbReference type="SUPFAM" id="SSF48208">
    <property type="entry name" value="Six-hairpin glycosidases"/>
    <property type="match status" value="1"/>
</dbReference>
<keyword evidence="2" id="KW-0732">Signal</keyword>
<dbReference type="PROSITE" id="PS00018">
    <property type="entry name" value="EF_HAND_1"/>
    <property type="match status" value="1"/>
</dbReference>
<dbReference type="CDD" id="cd14256">
    <property type="entry name" value="Dockerin_I"/>
    <property type="match status" value="1"/>
</dbReference>
<keyword evidence="3 8" id="KW-0378">Hydrolase</keyword>
<dbReference type="EC" id="3.2.1.4" evidence="10"/>
<dbReference type="InterPro" id="IPR033126">
    <property type="entry name" value="Glyco_hydro_9_Asp/Glu_AS"/>
</dbReference>
<evidence type="ECO:0000259" key="11">
    <source>
        <dbReference type="PROSITE" id="PS51766"/>
    </source>
</evidence>
<comment type="catalytic activity">
    <reaction evidence="10">
        <text>Endohydrolysis of (1-&gt;4)-beta-D-glucosidic linkages in cellulose, lichenin and cereal beta-D-glucans.</text>
        <dbReference type="EC" id="3.2.1.4"/>
    </reaction>
</comment>
<organism evidence="12 13">
    <name type="scientific">Acetivibrio clariflavus (strain DSM 19732 / NBRC 101661 / EBR45)</name>
    <name type="common">Clostridium clariflavum</name>
    <dbReference type="NCBI Taxonomy" id="720554"/>
    <lineage>
        <taxon>Bacteria</taxon>
        <taxon>Bacillati</taxon>
        <taxon>Bacillota</taxon>
        <taxon>Clostridia</taxon>
        <taxon>Eubacteriales</taxon>
        <taxon>Oscillospiraceae</taxon>
        <taxon>Acetivibrio</taxon>
    </lineage>
</organism>
<evidence type="ECO:0000256" key="10">
    <source>
        <dbReference type="RuleBase" id="RU361166"/>
    </source>
</evidence>
<evidence type="ECO:0000256" key="2">
    <source>
        <dbReference type="ARBA" id="ARBA00022729"/>
    </source>
</evidence>
<dbReference type="InterPro" id="IPR001701">
    <property type="entry name" value="Glyco_hydro_9"/>
</dbReference>
<dbReference type="AlphaFoldDB" id="G8M2I7"/>
<dbReference type="eggNOG" id="COG2273">
    <property type="taxonomic scope" value="Bacteria"/>
</dbReference>
<dbReference type="KEGG" id="ccl:Clocl_3917"/>
<dbReference type="InterPro" id="IPR016134">
    <property type="entry name" value="Dockerin_dom"/>
</dbReference>
<dbReference type="eggNOG" id="COG4193">
    <property type="taxonomic scope" value="Bacteria"/>
</dbReference>
<dbReference type="Gene3D" id="2.60.120.260">
    <property type="entry name" value="Galactose-binding domain-like"/>
    <property type="match status" value="1"/>
</dbReference>
<dbReference type="SUPFAM" id="SSF63446">
    <property type="entry name" value="Type I dockerin domain"/>
    <property type="match status" value="1"/>
</dbReference>
<evidence type="ECO:0000256" key="9">
    <source>
        <dbReference type="PROSITE-ProRule" id="PRU10060"/>
    </source>
</evidence>
<evidence type="ECO:0000256" key="1">
    <source>
        <dbReference type="ARBA" id="ARBA00007072"/>
    </source>
</evidence>
<reference evidence="13" key="1">
    <citation type="submission" date="2011-12" db="EMBL/GenBank/DDBJ databases">
        <title>Complete sequence of Clostridium clariflavum DSM 19732.</title>
        <authorList>
            <consortium name="US DOE Joint Genome Institute"/>
            <person name="Lucas S."/>
            <person name="Han J."/>
            <person name="Lapidus A."/>
            <person name="Cheng J.-F."/>
            <person name="Goodwin L."/>
            <person name="Pitluck S."/>
            <person name="Peters L."/>
            <person name="Teshima H."/>
            <person name="Detter J.C."/>
            <person name="Han C."/>
            <person name="Tapia R."/>
            <person name="Land M."/>
            <person name="Hauser L."/>
            <person name="Kyrpides N."/>
            <person name="Ivanova N."/>
            <person name="Pagani I."/>
            <person name="Kitzmiller T."/>
            <person name="Lynd L."/>
            <person name="Izquierdo J."/>
            <person name="Woyke T."/>
        </authorList>
    </citation>
    <scope>NUCLEOTIDE SEQUENCE [LARGE SCALE GENOMIC DNA]</scope>
    <source>
        <strain evidence="13">DSM 19732 / NBRC 101661 / EBR45</strain>
    </source>
</reference>
<evidence type="ECO:0000313" key="13">
    <source>
        <dbReference type="Proteomes" id="UP000005435"/>
    </source>
</evidence>
<feature type="domain" description="Dockerin" evidence="11">
    <location>
        <begin position="811"/>
        <end position="877"/>
    </location>
</feature>
<dbReference type="InterPro" id="IPR002105">
    <property type="entry name" value="Dockerin_1_rpt"/>
</dbReference>
<dbReference type="InterPro" id="IPR018247">
    <property type="entry name" value="EF_Hand_1_Ca_BS"/>
</dbReference>
<evidence type="ECO:0000256" key="6">
    <source>
        <dbReference type="ARBA" id="ARBA00023295"/>
    </source>
</evidence>
<evidence type="ECO:0000256" key="3">
    <source>
        <dbReference type="ARBA" id="ARBA00022801"/>
    </source>
</evidence>
<dbReference type="CDD" id="cd02850">
    <property type="entry name" value="E_set_Cellulase_N"/>
    <property type="match status" value="1"/>
</dbReference>
<dbReference type="PROSITE" id="PS00592">
    <property type="entry name" value="GH9_2"/>
    <property type="match status" value="1"/>
</dbReference>
<dbReference type="STRING" id="720554.Clocl_3917"/>
<dbReference type="InterPro" id="IPR008928">
    <property type="entry name" value="6-hairpin_glycosidase_sf"/>
</dbReference>
<evidence type="ECO:0000256" key="7">
    <source>
        <dbReference type="ARBA" id="ARBA00023326"/>
    </source>
</evidence>
<evidence type="ECO:0000256" key="5">
    <source>
        <dbReference type="ARBA" id="ARBA00023277"/>
    </source>
</evidence>
<dbReference type="Pfam" id="PF00404">
    <property type="entry name" value="Dockerin_1"/>
    <property type="match status" value="1"/>
</dbReference>
<reference evidence="12 13" key="2">
    <citation type="journal article" date="2012" name="Stand. Genomic Sci.">
        <title>Complete Genome Sequence of Clostridium clariflavum DSM 19732.</title>
        <authorList>
            <person name="Izquierdo J.A."/>
            <person name="Goodwin L."/>
            <person name="Davenport K.W."/>
            <person name="Teshima H."/>
            <person name="Bruce D."/>
            <person name="Detter C."/>
            <person name="Tapia R."/>
            <person name="Han S."/>
            <person name="Land M."/>
            <person name="Hauser L."/>
            <person name="Jeffries C.D."/>
            <person name="Han J."/>
            <person name="Pitluck S."/>
            <person name="Nolan M."/>
            <person name="Chen A."/>
            <person name="Huntemann M."/>
            <person name="Mavromatis K."/>
            <person name="Mikhailova N."/>
            <person name="Liolios K."/>
            <person name="Woyke T."/>
            <person name="Lynd L.R."/>
        </authorList>
    </citation>
    <scope>NUCLEOTIDE SEQUENCE [LARGE SCALE GENOMIC DNA]</scope>
    <source>
        <strain evidence="13">DSM 19732 / NBRC 101661 / EBR45</strain>
    </source>
</reference>
<feature type="active site" evidence="9">
    <location>
        <position position="777"/>
    </location>
</feature>
<evidence type="ECO:0000256" key="8">
    <source>
        <dbReference type="PROSITE-ProRule" id="PRU10059"/>
    </source>
</evidence>
<dbReference type="SUPFAM" id="SSF49785">
    <property type="entry name" value="Galactose-binding domain-like"/>
    <property type="match status" value="1"/>
</dbReference>
<dbReference type="InterPro" id="IPR012341">
    <property type="entry name" value="6hp_glycosidase-like_sf"/>
</dbReference>